<sequence length="136" mass="14287">MVCHSSCSSASTAPIIRCSAGSEKPVGLLDVLPITSADLAQVPGKLLRPWFEAFRLQVAVDKAEEKVDVGVVLLPETINDVRVITDQVVSSAEPRDGSDPLTVGMAAPGGVYANGHPGGRRQLTIRATLPLRSMGQ</sequence>
<reference evidence="2" key="1">
    <citation type="journal article" date="2019" name="Int. J. Syst. Evol. Microbiol.">
        <title>The Global Catalogue of Microorganisms (GCM) 10K type strain sequencing project: providing services to taxonomists for standard genome sequencing and annotation.</title>
        <authorList>
            <consortium name="The Broad Institute Genomics Platform"/>
            <consortium name="The Broad Institute Genome Sequencing Center for Infectious Disease"/>
            <person name="Wu L."/>
            <person name="Ma J."/>
        </authorList>
    </citation>
    <scope>NUCLEOTIDE SEQUENCE [LARGE SCALE GENOMIC DNA]</scope>
    <source>
        <strain evidence="2">JCM 15313</strain>
    </source>
</reference>
<protein>
    <submittedName>
        <fullName evidence="1">Uncharacterized protein</fullName>
    </submittedName>
</protein>
<comment type="caution">
    <text evidence="1">The sequence shown here is derived from an EMBL/GenBank/DDBJ whole genome shotgun (WGS) entry which is preliminary data.</text>
</comment>
<proteinExistence type="predicted"/>
<gene>
    <name evidence="1" type="ORF">GCM10009799_44410</name>
</gene>
<dbReference type="EMBL" id="BAAAPC010000022">
    <property type="protein sequence ID" value="GAA2011248.1"/>
    <property type="molecule type" value="Genomic_DNA"/>
</dbReference>
<evidence type="ECO:0000313" key="1">
    <source>
        <dbReference type="EMBL" id="GAA2011248.1"/>
    </source>
</evidence>
<organism evidence="1 2">
    <name type="scientific">Nocardiopsis rhodophaea</name>
    <dbReference type="NCBI Taxonomy" id="280238"/>
    <lineage>
        <taxon>Bacteria</taxon>
        <taxon>Bacillati</taxon>
        <taxon>Actinomycetota</taxon>
        <taxon>Actinomycetes</taxon>
        <taxon>Streptosporangiales</taxon>
        <taxon>Nocardiopsidaceae</taxon>
        <taxon>Nocardiopsis</taxon>
    </lineage>
</organism>
<accession>A0ABP5EXR3</accession>
<keyword evidence="2" id="KW-1185">Reference proteome</keyword>
<dbReference type="Proteomes" id="UP001501585">
    <property type="component" value="Unassembled WGS sequence"/>
</dbReference>
<evidence type="ECO:0000313" key="2">
    <source>
        <dbReference type="Proteomes" id="UP001501585"/>
    </source>
</evidence>
<name>A0ABP5EXR3_9ACTN</name>